<organism evidence="1">
    <name type="scientific">marine sediment metagenome</name>
    <dbReference type="NCBI Taxonomy" id="412755"/>
    <lineage>
        <taxon>unclassified sequences</taxon>
        <taxon>metagenomes</taxon>
        <taxon>ecological metagenomes</taxon>
    </lineage>
</organism>
<comment type="caution">
    <text evidence="1">The sequence shown here is derived from an EMBL/GenBank/DDBJ whole genome shotgun (WGS) entry which is preliminary data.</text>
</comment>
<gene>
    <name evidence="1" type="ORF">S03H2_13870</name>
</gene>
<sequence length="64" mass="7240">MFAIALGFLTFNCAPTKYELGNKELGHKNLEELKDLWLKSNSLSTRIEVVQELESRKATDALTL</sequence>
<name>X1H4X4_9ZZZZ</name>
<dbReference type="AlphaFoldDB" id="X1H4X4"/>
<evidence type="ECO:0000313" key="1">
    <source>
        <dbReference type="EMBL" id="GAH40348.1"/>
    </source>
</evidence>
<protein>
    <submittedName>
        <fullName evidence="1">Uncharacterized protein</fullName>
    </submittedName>
</protein>
<accession>X1H4X4</accession>
<proteinExistence type="predicted"/>
<dbReference type="EMBL" id="BARU01007031">
    <property type="protein sequence ID" value="GAH40348.1"/>
    <property type="molecule type" value="Genomic_DNA"/>
</dbReference>
<reference evidence="1" key="1">
    <citation type="journal article" date="2014" name="Front. Microbiol.">
        <title>High frequency of phylogenetically diverse reductive dehalogenase-homologous genes in deep subseafloor sedimentary metagenomes.</title>
        <authorList>
            <person name="Kawai M."/>
            <person name="Futagami T."/>
            <person name="Toyoda A."/>
            <person name="Takaki Y."/>
            <person name="Nishi S."/>
            <person name="Hori S."/>
            <person name="Arai W."/>
            <person name="Tsubouchi T."/>
            <person name="Morono Y."/>
            <person name="Uchiyama I."/>
            <person name="Ito T."/>
            <person name="Fujiyama A."/>
            <person name="Inagaki F."/>
            <person name="Takami H."/>
        </authorList>
    </citation>
    <scope>NUCLEOTIDE SEQUENCE</scope>
    <source>
        <strain evidence="1">Expedition CK06-06</strain>
    </source>
</reference>
<feature type="non-terminal residue" evidence="1">
    <location>
        <position position="64"/>
    </location>
</feature>